<keyword evidence="2" id="KW-0328">Glycosyltransferase</keyword>
<name>A0A937CV38_9BURK</name>
<dbReference type="RefSeq" id="WP_201676003.1">
    <property type="nucleotide sequence ID" value="NZ_JAEQNE010000005.1"/>
</dbReference>
<comment type="caution">
    <text evidence="2">The sequence shown here is derived from an EMBL/GenBank/DDBJ whole genome shotgun (WGS) entry which is preliminary data.</text>
</comment>
<dbReference type="Gene3D" id="3.40.50.2020">
    <property type="match status" value="1"/>
</dbReference>
<gene>
    <name evidence="2" type="ORF">JJ685_19505</name>
</gene>
<evidence type="ECO:0000313" key="3">
    <source>
        <dbReference type="Proteomes" id="UP000599109"/>
    </source>
</evidence>
<dbReference type="GO" id="GO:0016757">
    <property type="term" value="F:glycosyltransferase activity"/>
    <property type="evidence" value="ECO:0007669"/>
    <property type="project" value="UniProtKB-KW"/>
</dbReference>
<dbReference type="InterPro" id="IPR000836">
    <property type="entry name" value="PRTase_dom"/>
</dbReference>
<proteinExistence type="predicted"/>
<protein>
    <submittedName>
        <fullName evidence="2">Phosphoribosyltransferase</fullName>
    </submittedName>
</protein>
<dbReference type="InterPro" id="IPR029057">
    <property type="entry name" value="PRTase-like"/>
</dbReference>
<dbReference type="SUPFAM" id="SSF53271">
    <property type="entry name" value="PRTase-like"/>
    <property type="match status" value="1"/>
</dbReference>
<keyword evidence="2" id="KW-0808">Transferase</keyword>
<evidence type="ECO:0000259" key="1">
    <source>
        <dbReference type="Pfam" id="PF00156"/>
    </source>
</evidence>
<dbReference type="EMBL" id="JAEQNE010000005">
    <property type="protein sequence ID" value="MBL0393333.1"/>
    <property type="molecule type" value="Genomic_DNA"/>
</dbReference>
<sequence>MSFTFTGPGFRDRRDAGRALGQALREHRDWRDPVVLALPRGGVPVGAEVARLLEAPLDILVVRKIGHPNHEEFAIGAIASGVTVMNPESQGMLGPAEQAEVERILARERAELRRREEVYRSGHPAEALEGRELIVVDDGLATGATMRAGVQALRARKPARITVAVPLGPRETCDALAQVADSVVCVCTPEPFRAVGLWYAEFAQVGDEEVREILRSAHRHAAH</sequence>
<dbReference type="Pfam" id="PF00156">
    <property type="entry name" value="Pribosyltran"/>
    <property type="match status" value="1"/>
</dbReference>
<dbReference type="Proteomes" id="UP000599109">
    <property type="component" value="Unassembled WGS sequence"/>
</dbReference>
<evidence type="ECO:0000313" key="2">
    <source>
        <dbReference type="EMBL" id="MBL0393333.1"/>
    </source>
</evidence>
<accession>A0A937CV38</accession>
<dbReference type="AlphaFoldDB" id="A0A937CV38"/>
<organism evidence="2 3">
    <name type="scientific">Ramlibacter monticola</name>
    <dbReference type="NCBI Taxonomy" id="1926872"/>
    <lineage>
        <taxon>Bacteria</taxon>
        <taxon>Pseudomonadati</taxon>
        <taxon>Pseudomonadota</taxon>
        <taxon>Betaproteobacteria</taxon>
        <taxon>Burkholderiales</taxon>
        <taxon>Comamonadaceae</taxon>
        <taxon>Ramlibacter</taxon>
    </lineage>
</organism>
<dbReference type="CDD" id="cd06223">
    <property type="entry name" value="PRTases_typeI"/>
    <property type="match status" value="1"/>
</dbReference>
<reference evidence="2 3" key="1">
    <citation type="journal article" date="2017" name="Int. J. Syst. Evol. Microbiol.">
        <title>Ramlibacter monticola sp. nov., isolated from forest soil.</title>
        <authorList>
            <person name="Chaudhary D.K."/>
            <person name="Kim J."/>
        </authorList>
    </citation>
    <scope>NUCLEOTIDE SEQUENCE [LARGE SCALE GENOMIC DNA]</scope>
    <source>
        <strain evidence="2 3">KACC 19175</strain>
    </source>
</reference>
<feature type="domain" description="Phosphoribosyltransferase" evidence="1">
    <location>
        <begin position="17"/>
        <end position="172"/>
    </location>
</feature>
<dbReference type="Gene3D" id="3.30.1310.20">
    <property type="entry name" value="PRTase-like"/>
    <property type="match status" value="1"/>
</dbReference>
<keyword evidence="3" id="KW-1185">Reference proteome</keyword>